<dbReference type="Pfam" id="PF00078">
    <property type="entry name" value="RVT_1"/>
    <property type="match status" value="1"/>
</dbReference>
<comment type="caution">
    <text evidence="2">The sequence shown here is derived from an EMBL/GenBank/DDBJ whole genome shotgun (WGS) entry which is preliminary data.</text>
</comment>
<dbReference type="InterPro" id="IPR043502">
    <property type="entry name" value="DNA/RNA_pol_sf"/>
</dbReference>
<gene>
    <name evidence="2" type="ORF">KI387_021422</name>
</gene>
<dbReference type="OMA" id="QNTRSIH"/>
<sequence length="252" mass="27886">MNDKLLKEWNTTFVALAPKVHNSKEVSNFRPISLCNTSYKIITKMLASRLKPLMPNLISHNQNGFIKGRLIQGGIITVHEAIHSALLAKSPGMILKLDMQKAFDRVSWPFLIKTLEKFGFDKKWCSWILACVSTPCFSILINGIPAGFFKSSRGIRQGDPLSPFLFVLMADSLSRALDAAKNQSIISGMKITSNCPSATHSQFADDTLLLSLASVIEARAIMDILSLYQSASHQIVNFTKSSISFINTPPRV</sequence>
<dbReference type="AlphaFoldDB" id="A0AA38LC47"/>
<name>A0AA38LC47_TAXCH</name>
<reference evidence="2 3" key="1">
    <citation type="journal article" date="2021" name="Nat. Plants">
        <title>The Taxus genome provides insights into paclitaxel biosynthesis.</title>
        <authorList>
            <person name="Xiong X."/>
            <person name="Gou J."/>
            <person name="Liao Q."/>
            <person name="Li Y."/>
            <person name="Zhou Q."/>
            <person name="Bi G."/>
            <person name="Li C."/>
            <person name="Du R."/>
            <person name="Wang X."/>
            <person name="Sun T."/>
            <person name="Guo L."/>
            <person name="Liang H."/>
            <person name="Lu P."/>
            <person name="Wu Y."/>
            <person name="Zhang Z."/>
            <person name="Ro D.K."/>
            <person name="Shang Y."/>
            <person name="Huang S."/>
            <person name="Yan J."/>
        </authorList>
    </citation>
    <scope>NUCLEOTIDE SEQUENCE [LARGE SCALE GENOMIC DNA]</scope>
    <source>
        <strain evidence="2">Ta-2019</strain>
    </source>
</reference>
<accession>A0AA38LC47</accession>
<dbReference type="EMBL" id="JAHRHJ020000004">
    <property type="protein sequence ID" value="KAH9319653.1"/>
    <property type="molecule type" value="Genomic_DNA"/>
</dbReference>
<dbReference type="PANTHER" id="PTHR46890:SF48">
    <property type="entry name" value="RNA-DIRECTED DNA POLYMERASE"/>
    <property type="match status" value="1"/>
</dbReference>
<feature type="domain" description="Reverse transcriptase" evidence="1">
    <location>
        <begin position="1"/>
        <end position="252"/>
    </location>
</feature>
<dbReference type="InterPro" id="IPR052343">
    <property type="entry name" value="Retrotransposon-Effector_Assoc"/>
</dbReference>
<dbReference type="SUPFAM" id="SSF56672">
    <property type="entry name" value="DNA/RNA polymerases"/>
    <property type="match status" value="1"/>
</dbReference>
<dbReference type="InterPro" id="IPR000477">
    <property type="entry name" value="RT_dom"/>
</dbReference>
<organism evidence="2 3">
    <name type="scientific">Taxus chinensis</name>
    <name type="common">Chinese yew</name>
    <name type="synonym">Taxus wallichiana var. chinensis</name>
    <dbReference type="NCBI Taxonomy" id="29808"/>
    <lineage>
        <taxon>Eukaryota</taxon>
        <taxon>Viridiplantae</taxon>
        <taxon>Streptophyta</taxon>
        <taxon>Embryophyta</taxon>
        <taxon>Tracheophyta</taxon>
        <taxon>Spermatophyta</taxon>
        <taxon>Pinopsida</taxon>
        <taxon>Pinidae</taxon>
        <taxon>Conifers II</taxon>
        <taxon>Cupressales</taxon>
        <taxon>Taxaceae</taxon>
        <taxon>Taxus</taxon>
    </lineage>
</organism>
<dbReference type="PANTHER" id="PTHR46890">
    <property type="entry name" value="NON-LTR RETROLELEMENT REVERSE TRANSCRIPTASE-LIKE PROTEIN-RELATED"/>
    <property type="match status" value="1"/>
</dbReference>
<protein>
    <recommendedName>
        <fullName evidence="1">Reverse transcriptase domain-containing protein</fullName>
    </recommendedName>
</protein>
<evidence type="ECO:0000313" key="3">
    <source>
        <dbReference type="Proteomes" id="UP000824469"/>
    </source>
</evidence>
<proteinExistence type="predicted"/>
<keyword evidence="3" id="KW-1185">Reference proteome</keyword>
<dbReference type="Proteomes" id="UP000824469">
    <property type="component" value="Unassembled WGS sequence"/>
</dbReference>
<evidence type="ECO:0000259" key="1">
    <source>
        <dbReference type="PROSITE" id="PS50878"/>
    </source>
</evidence>
<dbReference type="CDD" id="cd01650">
    <property type="entry name" value="RT_nLTR_like"/>
    <property type="match status" value="1"/>
</dbReference>
<evidence type="ECO:0000313" key="2">
    <source>
        <dbReference type="EMBL" id="KAH9319653.1"/>
    </source>
</evidence>
<dbReference type="PROSITE" id="PS50878">
    <property type="entry name" value="RT_POL"/>
    <property type="match status" value="1"/>
</dbReference>